<dbReference type="Pfam" id="PF00144">
    <property type="entry name" value="Beta-lactamase"/>
    <property type="match status" value="1"/>
</dbReference>
<dbReference type="AlphaFoldDB" id="A0A5E4SQW9"/>
<dbReference type="GO" id="GO:0016787">
    <property type="term" value="F:hydrolase activity"/>
    <property type="evidence" value="ECO:0007669"/>
    <property type="project" value="UniProtKB-KW"/>
</dbReference>
<dbReference type="PANTHER" id="PTHR43283">
    <property type="entry name" value="BETA-LACTAMASE-RELATED"/>
    <property type="match status" value="1"/>
</dbReference>
<keyword evidence="3" id="KW-1185">Reference proteome</keyword>
<dbReference type="PANTHER" id="PTHR43283:SF7">
    <property type="entry name" value="BETA-LACTAMASE-RELATED DOMAIN-CONTAINING PROTEIN"/>
    <property type="match status" value="1"/>
</dbReference>
<gene>
    <name evidence="2" type="ORF">PIN31115_00933</name>
</gene>
<feature type="domain" description="Beta-lactamase-related" evidence="1">
    <location>
        <begin position="147"/>
        <end position="433"/>
    </location>
</feature>
<dbReference type="InterPro" id="IPR012338">
    <property type="entry name" value="Beta-lactam/transpept-like"/>
</dbReference>
<evidence type="ECO:0000313" key="2">
    <source>
        <dbReference type="EMBL" id="VVD77372.1"/>
    </source>
</evidence>
<reference evidence="2 3" key="1">
    <citation type="submission" date="2019-08" db="EMBL/GenBank/DDBJ databases">
        <authorList>
            <person name="Peeters C."/>
        </authorList>
    </citation>
    <scope>NUCLEOTIDE SEQUENCE [LARGE SCALE GENOMIC DNA]</scope>
    <source>
        <strain evidence="2 3">LMG 31115</strain>
    </source>
</reference>
<dbReference type="SUPFAM" id="SSF56601">
    <property type="entry name" value="beta-lactamase/transpeptidase-like"/>
    <property type="match status" value="1"/>
</dbReference>
<protein>
    <submittedName>
        <fullName evidence="2">6-aminohexanoate hydrolase</fullName>
    </submittedName>
</protein>
<dbReference type="EMBL" id="CABPSI010000001">
    <property type="protein sequence ID" value="VVD77372.1"/>
    <property type="molecule type" value="Genomic_DNA"/>
</dbReference>
<evidence type="ECO:0000259" key="1">
    <source>
        <dbReference type="Pfam" id="PF00144"/>
    </source>
</evidence>
<sequence>MSAHSLPKLNLPIRTETPSRRAIAALFGASILCAAVVAPVALAETAAPLSATQSDPRTLGWMTGSPPPDDKAIRFTDGDYFTFPKSRWTVCHFRELMPTVGVSRGPGAAVPLARKIDAGIDAVTFTPIGSDVKMNWRQAFDANYTDGVIVLHKGRVVYERYAGCLDANGQHGAMSVTKSLTGLLGEMLVAEGVIDENARVDTIVPELRQSAFGDATVRQVMDMTTGLQYSEDYSDPNAEVWRHADAGSPLPKPRGYTGPRTYWEYLQTVRKQGEHGKAFAYKTVNTDALGWIIARKTGKSVAQLLSERIWQRMGAEQDAYYTVDSLGTPFAGGGFNAGLRDMARIGELMLEGGTINGKRLVPKQAIDHIRAGGDKAKFAKAGYDLLKGWSYSGMWWVSHNAHGAFMARGVHGQAIYVDPAAQMVIARFSSHPTASNSANDPTSLPAYQAVADYLMTHP</sequence>
<organism evidence="2 3">
    <name type="scientific">Pandoraea iniqua</name>
    <dbReference type="NCBI Taxonomy" id="2508288"/>
    <lineage>
        <taxon>Bacteria</taxon>
        <taxon>Pseudomonadati</taxon>
        <taxon>Pseudomonadota</taxon>
        <taxon>Betaproteobacteria</taxon>
        <taxon>Burkholderiales</taxon>
        <taxon>Burkholderiaceae</taxon>
        <taxon>Pandoraea</taxon>
    </lineage>
</organism>
<keyword evidence="2" id="KW-0378">Hydrolase</keyword>
<accession>A0A5E4SQW9</accession>
<proteinExistence type="predicted"/>
<name>A0A5E4SQW9_9BURK</name>
<dbReference type="InterPro" id="IPR001466">
    <property type="entry name" value="Beta-lactam-related"/>
</dbReference>
<dbReference type="Gene3D" id="3.40.710.10">
    <property type="entry name" value="DD-peptidase/beta-lactamase superfamily"/>
    <property type="match status" value="1"/>
</dbReference>
<evidence type="ECO:0000313" key="3">
    <source>
        <dbReference type="Proteomes" id="UP000333828"/>
    </source>
</evidence>
<dbReference type="Proteomes" id="UP000333828">
    <property type="component" value="Unassembled WGS sequence"/>
</dbReference>
<dbReference type="InterPro" id="IPR050789">
    <property type="entry name" value="Diverse_Enzym_Activities"/>
</dbReference>